<reference evidence="11" key="1">
    <citation type="journal article" date="2014" name="Nat. Commun.">
        <title>The emerging biofuel crop Camelina sativa retains a highly undifferentiated hexaploid genome structure.</title>
        <authorList>
            <person name="Kagale S."/>
            <person name="Koh C."/>
            <person name="Nixon J."/>
            <person name="Bollina V."/>
            <person name="Clarke W.E."/>
            <person name="Tuteja R."/>
            <person name="Spillane C."/>
            <person name="Robinson S.J."/>
            <person name="Links M.G."/>
            <person name="Clarke C."/>
            <person name="Higgins E.E."/>
            <person name="Huebert T."/>
            <person name="Sharpe A.G."/>
            <person name="Parkin I.A."/>
        </authorList>
    </citation>
    <scope>NUCLEOTIDE SEQUENCE [LARGE SCALE GENOMIC DNA]</scope>
    <source>
        <strain evidence="11">cv. DH55</strain>
    </source>
</reference>
<evidence type="ECO:0000256" key="3">
    <source>
        <dbReference type="ARBA" id="ARBA00022787"/>
    </source>
</evidence>
<dbReference type="Proteomes" id="UP000694864">
    <property type="component" value="Chromosome 15"/>
</dbReference>
<dbReference type="PIRSF" id="PIRSF038150">
    <property type="entry name" value="Metaxin"/>
    <property type="match status" value="1"/>
</dbReference>
<evidence type="ECO:0000256" key="1">
    <source>
        <dbReference type="ARBA" id="ARBA00004294"/>
    </source>
</evidence>
<keyword evidence="5 8" id="KW-0472">Membrane</keyword>
<evidence type="ECO:0000313" key="11">
    <source>
        <dbReference type="Proteomes" id="UP000694864"/>
    </source>
</evidence>
<keyword evidence="4" id="KW-0496">Mitochondrion</keyword>
<sequence length="315" mass="35825">MEGDQETEVYTLVARKPSFDLPTACPNCLPAYIYLKLAKLPFELAFNSTFPDSDELPYFENGTYVAYNNEDGGVIEKLKKDGIVNLDAQLQSLPEYLSLKALIASWLEEALTYEIWVGTEGISTSKIYYSDLPWVISKVLFYKQTYMAKNRLGITKETAEQRETQIYKRAGEAYEALSTRLGEQKFLFEDRPSSLDAFLLSHMLFIIQVLPETSVLRCKLLEHNNLVRYAEKLKAEFLEASSSSPSPPLHSFPSSFTRKGSKPKSKPKVEKTEEEKKFKKRARFFIAAQFLAVVIYLSVMGGGSSDEPEYEDEDD</sequence>
<evidence type="ECO:0000256" key="7">
    <source>
        <dbReference type="SAM" id="MobiDB-lite"/>
    </source>
</evidence>
<name>A0ABM0W9S1_CAMSA</name>
<feature type="domain" description="Thioredoxin-like fold" evidence="10">
    <location>
        <begin position="26"/>
        <end position="120"/>
    </location>
</feature>
<dbReference type="Pfam" id="PF17171">
    <property type="entry name" value="GST_C_6"/>
    <property type="match status" value="1"/>
</dbReference>
<keyword evidence="3 6" id="KW-1000">Mitochondrion outer membrane</keyword>
<reference evidence="12" key="2">
    <citation type="submission" date="2025-08" db="UniProtKB">
        <authorList>
            <consortium name="RefSeq"/>
        </authorList>
    </citation>
    <scope>IDENTIFICATION</scope>
    <source>
        <tissue evidence="12">Leaf</tissue>
    </source>
</reference>
<proteinExistence type="inferred from homology"/>
<evidence type="ECO:0000256" key="8">
    <source>
        <dbReference type="SAM" id="Phobius"/>
    </source>
</evidence>
<evidence type="ECO:0000259" key="9">
    <source>
        <dbReference type="Pfam" id="PF17171"/>
    </source>
</evidence>
<dbReference type="InterPro" id="IPR017410">
    <property type="entry name" value="Metaxin1/3"/>
</dbReference>
<dbReference type="InterPro" id="IPR012336">
    <property type="entry name" value="Thioredoxin-like_fold"/>
</dbReference>
<dbReference type="InterPro" id="IPR033468">
    <property type="entry name" value="Metaxin_GST"/>
</dbReference>
<comment type="function">
    <text evidence="6">Involved in transport of proteins into the mitochondrion.</text>
</comment>
<evidence type="ECO:0000256" key="2">
    <source>
        <dbReference type="ARBA" id="ARBA00009170"/>
    </source>
</evidence>
<keyword evidence="8" id="KW-1133">Transmembrane helix</keyword>
<accession>A0ABM0W9S1</accession>
<dbReference type="GeneID" id="104747752"/>
<keyword evidence="11" id="KW-1185">Reference proteome</keyword>
<dbReference type="SUPFAM" id="SSF47616">
    <property type="entry name" value="GST C-terminal domain-like"/>
    <property type="match status" value="1"/>
</dbReference>
<dbReference type="Pfam" id="PF17172">
    <property type="entry name" value="GST_N_4"/>
    <property type="match status" value="1"/>
</dbReference>
<dbReference type="RefSeq" id="XP_010467743.1">
    <property type="nucleotide sequence ID" value="XM_010469441.2"/>
</dbReference>
<organism evidence="11 12">
    <name type="scientific">Camelina sativa</name>
    <name type="common">False flax</name>
    <name type="synonym">Myagrum sativum</name>
    <dbReference type="NCBI Taxonomy" id="90675"/>
    <lineage>
        <taxon>Eukaryota</taxon>
        <taxon>Viridiplantae</taxon>
        <taxon>Streptophyta</taxon>
        <taxon>Embryophyta</taxon>
        <taxon>Tracheophyta</taxon>
        <taxon>Spermatophyta</taxon>
        <taxon>Magnoliopsida</taxon>
        <taxon>eudicotyledons</taxon>
        <taxon>Gunneridae</taxon>
        <taxon>Pentapetalae</taxon>
        <taxon>rosids</taxon>
        <taxon>malvids</taxon>
        <taxon>Brassicales</taxon>
        <taxon>Brassicaceae</taxon>
        <taxon>Camelineae</taxon>
        <taxon>Camelina</taxon>
    </lineage>
</organism>
<evidence type="ECO:0000256" key="6">
    <source>
        <dbReference type="PIRNR" id="PIRNR038150"/>
    </source>
</evidence>
<dbReference type="CDD" id="cd03193">
    <property type="entry name" value="GST_C_Metaxin"/>
    <property type="match status" value="1"/>
</dbReference>
<gene>
    <name evidence="12" type="primary">LOC104747752</name>
</gene>
<dbReference type="PANTHER" id="PTHR12289">
    <property type="entry name" value="METAXIN RELATED"/>
    <property type="match status" value="1"/>
</dbReference>
<comment type="similarity">
    <text evidence="2 6">Belongs to the metaxin family.</text>
</comment>
<comment type="subcellular location">
    <subcellularLocation>
        <location evidence="1 6">Mitochondrion outer membrane</location>
    </subcellularLocation>
</comment>
<evidence type="ECO:0000313" key="12">
    <source>
        <dbReference type="RefSeq" id="XP_010467743.1"/>
    </source>
</evidence>
<protein>
    <recommendedName>
        <fullName evidence="6">Metaxin</fullName>
    </recommendedName>
</protein>
<feature type="compositionally biased region" description="Basic and acidic residues" evidence="7">
    <location>
        <begin position="267"/>
        <end position="276"/>
    </location>
</feature>
<dbReference type="CDD" id="cd03054">
    <property type="entry name" value="GST_N_Metaxin"/>
    <property type="match status" value="1"/>
</dbReference>
<dbReference type="PANTHER" id="PTHR12289:SF41">
    <property type="entry name" value="FAILED AXON CONNECTIONS-RELATED"/>
    <property type="match status" value="1"/>
</dbReference>
<keyword evidence="8" id="KW-0812">Transmembrane</keyword>
<evidence type="ECO:0000259" key="10">
    <source>
        <dbReference type="Pfam" id="PF17172"/>
    </source>
</evidence>
<evidence type="ECO:0000256" key="5">
    <source>
        <dbReference type="ARBA" id="ARBA00023136"/>
    </source>
</evidence>
<feature type="region of interest" description="Disordered" evidence="7">
    <location>
        <begin position="241"/>
        <end position="276"/>
    </location>
</feature>
<feature type="domain" description="Metaxin glutathione S-transferase" evidence="9">
    <location>
        <begin position="171"/>
        <end position="232"/>
    </location>
</feature>
<dbReference type="InterPro" id="IPR050931">
    <property type="entry name" value="Mito_Protein_Transport_Metaxin"/>
</dbReference>
<evidence type="ECO:0000256" key="4">
    <source>
        <dbReference type="ARBA" id="ARBA00023128"/>
    </source>
</evidence>
<feature type="transmembrane region" description="Helical" evidence="8">
    <location>
        <begin position="284"/>
        <end position="303"/>
    </location>
</feature>
<dbReference type="InterPro" id="IPR036282">
    <property type="entry name" value="Glutathione-S-Trfase_C_sf"/>
</dbReference>